<feature type="transmembrane region" description="Helical" evidence="1">
    <location>
        <begin position="59"/>
        <end position="77"/>
    </location>
</feature>
<evidence type="ECO:0000313" key="2">
    <source>
        <dbReference type="EMBL" id="GLS89501.1"/>
    </source>
</evidence>
<evidence type="ECO:0008006" key="4">
    <source>
        <dbReference type="Google" id="ProtNLM"/>
    </source>
</evidence>
<evidence type="ECO:0000256" key="1">
    <source>
        <dbReference type="SAM" id="Phobius"/>
    </source>
</evidence>
<feature type="transmembrane region" description="Helical" evidence="1">
    <location>
        <begin position="135"/>
        <end position="153"/>
    </location>
</feature>
<proteinExistence type="predicted"/>
<name>A0ABQ6DWH7_9GAMM</name>
<keyword evidence="1" id="KW-0472">Membrane</keyword>
<sequence>MMTVMNFQMGISTSFLPSLMFKGVIIAIIFTYLSFLLFPGDEQDIKADQTSKVGAQENVALIAFKATTMCIVLFVLMSTGSSQTMLIAITIVNIIKIPIAEDNRIYSQNKVITTVVGIFFTLPVLALFSFGVPTWVLIGVTLFCGLQLAGYAIRRQCSFSIYQLLFTNFTVLTYQVIKHQGITSLDAEFWRLLSIVIAILVSVLILNLTKHSAKPLVNIKKQNQH</sequence>
<organism evidence="2 3">
    <name type="scientific">Psychromonas marina</name>
    <dbReference type="NCBI Taxonomy" id="88364"/>
    <lineage>
        <taxon>Bacteria</taxon>
        <taxon>Pseudomonadati</taxon>
        <taxon>Pseudomonadota</taxon>
        <taxon>Gammaproteobacteria</taxon>
        <taxon>Alteromonadales</taxon>
        <taxon>Psychromonadaceae</taxon>
        <taxon>Psychromonas</taxon>
    </lineage>
</organism>
<keyword evidence="1" id="KW-1133">Transmembrane helix</keyword>
<feature type="transmembrane region" description="Helical" evidence="1">
    <location>
        <begin position="20"/>
        <end position="38"/>
    </location>
</feature>
<comment type="caution">
    <text evidence="2">The sequence shown here is derived from an EMBL/GenBank/DDBJ whole genome shotgun (WGS) entry which is preliminary data.</text>
</comment>
<feature type="transmembrane region" description="Helical" evidence="1">
    <location>
        <begin position="189"/>
        <end position="208"/>
    </location>
</feature>
<accession>A0ABQ6DWH7</accession>
<keyword evidence="1" id="KW-0812">Transmembrane</keyword>
<reference evidence="3" key="1">
    <citation type="journal article" date="2019" name="Int. J. Syst. Evol. Microbiol.">
        <title>The Global Catalogue of Microorganisms (GCM) 10K type strain sequencing project: providing services to taxonomists for standard genome sequencing and annotation.</title>
        <authorList>
            <consortium name="The Broad Institute Genomics Platform"/>
            <consortium name="The Broad Institute Genome Sequencing Center for Infectious Disease"/>
            <person name="Wu L."/>
            <person name="Ma J."/>
        </authorList>
    </citation>
    <scope>NUCLEOTIDE SEQUENCE [LARGE SCALE GENOMIC DNA]</scope>
    <source>
        <strain evidence="3">NBRC 103166</strain>
    </source>
</reference>
<dbReference type="EMBL" id="BSPQ01000001">
    <property type="protein sequence ID" value="GLS89501.1"/>
    <property type="molecule type" value="Genomic_DNA"/>
</dbReference>
<keyword evidence="3" id="KW-1185">Reference proteome</keyword>
<evidence type="ECO:0000313" key="3">
    <source>
        <dbReference type="Proteomes" id="UP001157353"/>
    </source>
</evidence>
<feature type="transmembrane region" description="Helical" evidence="1">
    <location>
        <begin position="160"/>
        <end position="177"/>
    </location>
</feature>
<gene>
    <name evidence="2" type="ORF">GCM10007916_05680</name>
</gene>
<protein>
    <recommendedName>
        <fullName evidence="4">DUF2955 domain-containing protein</fullName>
    </recommendedName>
</protein>
<dbReference type="Proteomes" id="UP001157353">
    <property type="component" value="Unassembled WGS sequence"/>
</dbReference>